<dbReference type="InterPro" id="IPR018114">
    <property type="entry name" value="TRYPSIN_HIS"/>
</dbReference>
<dbReference type="Gene3D" id="2.40.10.10">
    <property type="entry name" value="Trypsin-like serine proteases"/>
    <property type="match status" value="2"/>
</dbReference>
<accession>A0A8S1AEK7</accession>
<dbReference type="GO" id="GO:0004252">
    <property type="term" value="F:serine-type endopeptidase activity"/>
    <property type="evidence" value="ECO:0007669"/>
    <property type="project" value="UniProtKB-UniRule"/>
</dbReference>
<dbReference type="Pfam" id="PF00089">
    <property type="entry name" value="Trypsin"/>
    <property type="match status" value="1"/>
</dbReference>
<evidence type="ECO:0000259" key="11">
    <source>
        <dbReference type="PROSITE" id="PS51888"/>
    </source>
</evidence>
<dbReference type="FunFam" id="2.40.10.10:FF:000028">
    <property type="entry name" value="Serine protease easter"/>
    <property type="match status" value="1"/>
</dbReference>
<dbReference type="Proteomes" id="UP000494106">
    <property type="component" value="Unassembled WGS sequence"/>
</dbReference>
<dbReference type="InterPro" id="IPR043504">
    <property type="entry name" value="Peptidase_S1_PA_chymotrypsin"/>
</dbReference>
<keyword evidence="5" id="KW-1015">Disulfide bond</keyword>
<dbReference type="PANTHER" id="PTHR24258">
    <property type="entry name" value="SERINE PROTEASE-RELATED"/>
    <property type="match status" value="1"/>
</dbReference>
<dbReference type="InterPro" id="IPR009003">
    <property type="entry name" value="Peptidase_S1_PA"/>
</dbReference>
<dbReference type="InterPro" id="IPR033116">
    <property type="entry name" value="TRYPSIN_SER"/>
</dbReference>
<feature type="signal peptide" evidence="9">
    <location>
        <begin position="1"/>
        <end position="19"/>
    </location>
</feature>
<organism evidence="12 13">
    <name type="scientific">Arctia plantaginis</name>
    <name type="common">Wood tiger moth</name>
    <name type="synonym">Phalaena plantaginis</name>
    <dbReference type="NCBI Taxonomy" id="874455"/>
    <lineage>
        <taxon>Eukaryota</taxon>
        <taxon>Metazoa</taxon>
        <taxon>Ecdysozoa</taxon>
        <taxon>Arthropoda</taxon>
        <taxon>Hexapoda</taxon>
        <taxon>Insecta</taxon>
        <taxon>Pterygota</taxon>
        <taxon>Neoptera</taxon>
        <taxon>Endopterygota</taxon>
        <taxon>Lepidoptera</taxon>
        <taxon>Glossata</taxon>
        <taxon>Ditrysia</taxon>
        <taxon>Noctuoidea</taxon>
        <taxon>Erebidae</taxon>
        <taxon>Arctiinae</taxon>
        <taxon>Arctia</taxon>
    </lineage>
</organism>
<dbReference type="AlphaFoldDB" id="A0A8S1AEK7"/>
<dbReference type="InterPro" id="IPR022700">
    <property type="entry name" value="CLIP"/>
</dbReference>
<dbReference type="SUPFAM" id="SSF50494">
    <property type="entry name" value="Trypsin-like serine proteases"/>
    <property type="match status" value="1"/>
</dbReference>
<keyword evidence="9" id="KW-0964">Secreted</keyword>
<dbReference type="InterPro" id="IPR038565">
    <property type="entry name" value="CLIP_sf"/>
</dbReference>
<keyword evidence="3 8" id="KW-0378">Hydrolase</keyword>
<dbReference type="EMBL" id="CADEBC010000523">
    <property type="protein sequence ID" value="CAB3245143.1"/>
    <property type="molecule type" value="Genomic_DNA"/>
</dbReference>
<dbReference type="GO" id="GO:0005576">
    <property type="term" value="C:extracellular region"/>
    <property type="evidence" value="ECO:0007669"/>
    <property type="project" value="UniProtKB-SubCell"/>
</dbReference>
<dbReference type="PROSITE" id="PS50240">
    <property type="entry name" value="TRYPSIN_DOM"/>
    <property type="match status" value="1"/>
</dbReference>
<evidence type="ECO:0000256" key="8">
    <source>
        <dbReference type="RuleBase" id="RU363034"/>
    </source>
</evidence>
<evidence type="ECO:0000256" key="3">
    <source>
        <dbReference type="ARBA" id="ARBA00022801"/>
    </source>
</evidence>
<proteinExistence type="inferred from homology"/>
<comment type="subcellular location">
    <subcellularLocation>
        <location evidence="9">Secreted</location>
    </subcellularLocation>
</comment>
<feature type="domain" description="Clip" evidence="11">
    <location>
        <begin position="90"/>
        <end position="141"/>
    </location>
</feature>
<dbReference type="EC" id="3.4.21.-" evidence="8"/>
<comment type="caution">
    <text evidence="12">The sequence shown here is derived from an EMBL/GenBank/DDBJ whole genome shotgun (WGS) entry which is preliminary data.</text>
</comment>
<dbReference type="OrthoDB" id="9981647at2759"/>
<name>A0A8S1AEK7_ARCPL</name>
<keyword evidence="1 8" id="KW-0645">Protease</keyword>
<dbReference type="CDD" id="cd00190">
    <property type="entry name" value="Tryp_SPc"/>
    <property type="match status" value="1"/>
</dbReference>
<dbReference type="PANTHER" id="PTHR24258:SF144">
    <property type="entry name" value="GH14088P"/>
    <property type="match status" value="1"/>
</dbReference>
<keyword evidence="2 9" id="KW-0732">Signal</keyword>
<dbReference type="SMART" id="SM00680">
    <property type="entry name" value="CLIP"/>
    <property type="match status" value="2"/>
</dbReference>
<dbReference type="PROSITE" id="PS00134">
    <property type="entry name" value="TRYPSIN_HIS"/>
    <property type="match status" value="1"/>
</dbReference>
<dbReference type="InterPro" id="IPR001254">
    <property type="entry name" value="Trypsin_dom"/>
</dbReference>
<dbReference type="PRINTS" id="PR00722">
    <property type="entry name" value="CHYMOTRYPSIN"/>
</dbReference>
<evidence type="ECO:0000256" key="5">
    <source>
        <dbReference type="ARBA" id="ARBA00023157"/>
    </source>
</evidence>
<dbReference type="SMART" id="SM00020">
    <property type="entry name" value="Tryp_SPc"/>
    <property type="match status" value="1"/>
</dbReference>
<evidence type="ECO:0000256" key="2">
    <source>
        <dbReference type="ARBA" id="ARBA00022729"/>
    </source>
</evidence>
<sequence>MLCVTVLSVLFIVNGLVTGQEGKCTTSEGRSGRCKSIFNCEQMLEIAKKRNKDAQDLLRQSHCGFLGTTPKVCCPEQDPQPTDPRSPKNQCYTPDFKIGQCVGVYSCPHLATLLKEPVSEQNLQHVNRFRCNGPVQNSVCCELETTSGTKPKDKCKASVSALPPDPTSQCCGLDASAGNKIYGGTETAIDEYPWLALIEYESNSITQTLCGGSLISGRYVLTAGHCVIGSILKNGRPIRIRLGEYDKDHEGPDCKTSESGGVDCTDGTIRIPIEKAIPHPEYNPNSVSRRHDIALIRMNRLAPFTEFIRPICLPTMDFTLTADSSYNLTTSGWGAVSARARSSAVKLYVDLPYIVQDNCQLMFDRLATKITLWKGQLCAGGEQGRDSCKGDSGGPLMLLNGRRHDIIGVASFGHKDCGTKNVPGVYTKVYEYDSWIRSNILP</sequence>
<keyword evidence="4 8" id="KW-0720">Serine protease</keyword>
<dbReference type="PROSITE" id="PS51888">
    <property type="entry name" value="CLIP"/>
    <property type="match status" value="2"/>
</dbReference>
<feature type="chain" id="PRO_5035960661" description="CLIP domain-containing serine protease" evidence="9">
    <location>
        <begin position="20"/>
        <end position="442"/>
    </location>
</feature>
<keyword evidence="13" id="KW-1185">Reference proteome</keyword>
<evidence type="ECO:0000256" key="1">
    <source>
        <dbReference type="ARBA" id="ARBA00022670"/>
    </source>
</evidence>
<dbReference type="InterPro" id="IPR001314">
    <property type="entry name" value="Peptidase_S1A"/>
</dbReference>
<dbReference type="PROSITE" id="PS00135">
    <property type="entry name" value="TRYPSIN_SER"/>
    <property type="match status" value="1"/>
</dbReference>
<comment type="similarity">
    <text evidence="7 9">Belongs to the peptidase S1 family. CLIP subfamily.</text>
</comment>
<evidence type="ECO:0000256" key="9">
    <source>
        <dbReference type="RuleBase" id="RU366078"/>
    </source>
</evidence>
<comment type="domain">
    <text evidence="9">The clip domain consists of 35-55 residues which are 'knitted' together usually by 3 conserved disulfide bonds forming a clip-like compact structure.</text>
</comment>
<keyword evidence="6" id="KW-0325">Glycoprotein</keyword>
<evidence type="ECO:0000313" key="12">
    <source>
        <dbReference type="EMBL" id="CAB3245143.1"/>
    </source>
</evidence>
<dbReference type="Gene3D" id="3.30.1640.30">
    <property type="match status" value="2"/>
</dbReference>
<dbReference type="GO" id="GO:0006508">
    <property type="term" value="P:proteolysis"/>
    <property type="evidence" value="ECO:0007669"/>
    <property type="project" value="UniProtKB-KW"/>
</dbReference>
<evidence type="ECO:0000256" key="4">
    <source>
        <dbReference type="ARBA" id="ARBA00022825"/>
    </source>
</evidence>
<gene>
    <name evidence="12" type="ORF">APLA_LOCUS10321</name>
</gene>
<feature type="domain" description="Clip" evidence="11">
    <location>
        <begin position="23"/>
        <end position="74"/>
    </location>
</feature>
<feature type="domain" description="Peptidase S1" evidence="10">
    <location>
        <begin position="181"/>
        <end position="441"/>
    </location>
</feature>
<evidence type="ECO:0000259" key="10">
    <source>
        <dbReference type="PROSITE" id="PS50240"/>
    </source>
</evidence>
<protein>
    <recommendedName>
        <fullName evidence="9">CLIP domain-containing serine protease</fullName>
        <ecNumber evidence="8">3.4.21.-</ecNumber>
    </recommendedName>
</protein>
<evidence type="ECO:0000256" key="6">
    <source>
        <dbReference type="ARBA" id="ARBA00023180"/>
    </source>
</evidence>
<evidence type="ECO:0000256" key="7">
    <source>
        <dbReference type="ARBA" id="ARBA00024195"/>
    </source>
</evidence>
<reference evidence="12 13" key="1">
    <citation type="submission" date="2020-04" db="EMBL/GenBank/DDBJ databases">
        <authorList>
            <person name="Wallbank WR R."/>
            <person name="Pardo Diaz C."/>
            <person name="Kozak K."/>
            <person name="Martin S."/>
            <person name="Jiggins C."/>
            <person name="Moest M."/>
            <person name="Warren A I."/>
            <person name="Byers J.R.P. K."/>
            <person name="Montejo-Kovacevich G."/>
            <person name="Yen C E."/>
        </authorList>
    </citation>
    <scope>NUCLEOTIDE SEQUENCE [LARGE SCALE GENOMIC DNA]</scope>
</reference>
<dbReference type="Pfam" id="PF12032">
    <property type="entry name" value="CLIP"/>
    <property type="match status" value="2"/>
</dbReference>
<evidence type="ECO:0000313" key="13">
    <source>
        <dbReference type="Proteomes" id="UP000494106"/>
    </source>
</evidence>